<feature type="non-terminal residue" evidence="1">
    <location>
        <position position="47"/>
    </location>
</feature>
<dbReference type="EMBL" id="LAZR01035870">
    <property type="protein sequence ID" value="KKL26339.1"/>
    <property type="molecule type" value="Genomic_DNA"/>
</dbReference>
<protein>
    <submittedName>
        <fullName evidence="1">Uncharacterized protein</fullName>
    </submittedName>
</protein>
<reference evidence="1" key="1">
    <citation type="journal article" date="2015" name="Nature">
        <title>Complex archaea that bridge the gap between prokaryotes and eukaryotes.</title>
        <authorList>
            <person name="Spang A."/>
            <person name="Saw J.H."/>
            <person name="Jorgensen S.L."/>
            <person name="Zaremba-Niedzwiedzka K."/>
            <person name="Martijn J."/>
            <person name="Lind A.E."/>
            <person name="van Eijk R."/>
            <person name="Schleper C."/>
            <person name="Guy L."/>
            <person name="Ettema T.J."/>
        </authorList>
    </citation>
    <scope>NUCLEOTIDE SEQUENCE</scope>
</reference>
<proteinExistence type="predicted"/>
<dbReference type="AlphaFoldDB" id="A0A0F9BWP9"/>
<sequence length="47" mass="4794">MAERIPTSGQLDLAGLLPSQAIATFAEMPRVIIAGGYGTGKSVSLCT</sequence>
<name>A0A0F9BWP9_9ZZZZ</name>
<comment type="caution">
    <text evidence="1">The sequence shown here is derived from an EMBL/GenBank/DDBJ whole genome shotgun (WGS) entry which is preliminary data.</text>
</comment>
<gene>
    <name evidence="1" type="ORF">LCGC14_2396240</name>
</gene>
<accession>A0A0F9BWP9</accession>
<evidence type="ECO:0000313" key="1">
    <source>
        <dbReference type="EMBL" id="KKL26339.1"/>
    </source>
</evidence>
<organism evidence="1">
    <name type="scientific">marine sediment metagenome</name>
    <dbReference type="NCBI Taxonomy" id="412755"/>
    <lineage>
        <taxon>unclassified sequences</taxon>
        <taxon>metagenomes</taxon>
        <taxon>ecological metagenomes</taxon>
    </lineage>
</organism>